<accession>A0A1S8N3W2</accession>
<dbReference type="Gene3D" id="3.40.1350.10">
    <property type="match status" value="1"/>
</dbReference>
<organism evidence="2 3">
    <name type="scientific">Clostridium saccharobutylicum</name>
    <dbReference type="NCBI Taxonomy" id="169679"/>
    <lineage>
        <taxon>Bacteria</taxon>
        <taxon>Bacillati</taxon>
        <taxon>Bacillota</taxon>
        <taxon>Clostridia</taxon>
        <taxon>Eubacteriales</taxon>
        <taxon>Clostridiaceae</taxon>
        <taxon>Clostridium</taxon>
    </lineage>
</organism>
<dbReference type="Gene3D" id="3.40.50.10770">
    <property type="entry name" value="Hypothetical protein VC1899 like domain (Restriction endonuclease-like)"/>
    <property type="match status" value="1"/>
</dbReference>
<evidence type="ECO:0000313" key="2">
    <source>
        <dbReference type="EMBL" id="OOM11078.1"/>
    </source>
</evidence>
<protein>
    <recommendedName>
        <fullName evidence="1">Card1 endonuclease domain-containing protein</fullName>
    </recommendedName>
</protein>
<feature type="domain" description="Card1 endonuclease" evidence="1">
    <location>
        <begin position="249"/>
        <end position="373"/>
    </location>
</feature>
<dbReference type="InterPro" id="IPR015093">
    <property type="entry name" value="Card1_endonucl_dom"/>
</dbReference>
<dbReference type="GO" id="GO:0003676">
    <property type="term" value="F:nucleic acid binding"/>
    <property type="evidence" value="ECO:0007669"/>
    <property type="project" value="InterPro"/>
</dbReference>
<dbReference type="Proteomes" id="UP000191154">
    <property type="component" value="Unassembled WGS sequence"/>
</dbReference>
<dbReference type="SUPFAM" id="SSF52980">
    <property type="entry name" value="Restriction endonuclease-like"/>
    <property type="match status" value="1"/>
</dbReference>
<gene>
    <name evidence="2" type="ORF">CLOSAC_26210</name>
</gene>
<dbReference type="AlphaFoldDB" id="A0A1S8N3W2"/>
<name>A0A1S8N3W2_CLOSA</name>
<evidence type="ECO:0000313" key="3">
    <source>
        <dbReference type="Proteomes" id="UP000191154"/>
    </source>
</evidence>
<dbReference type="EMBL" id="LZYZ01000005">
    <property type="protein sequence ID" value="OOM11078.1"/>
    <property type="molecule type" value="Genomic_DNA"/>
</dbReference>
<dbReference type="InterPro" id="IPR011856">
    <property type="entry name" value="tRNA_endonuc-like_dom_sf"/>
</dbReference>
<dbReference type="InterPro" id="IPR011335">
    <property type="entry name" value="Restrct_endonuc-II-like"/>
</dbReference>
<dbReference type="RefSeq" id="WP_077865803.1">
    <property type="nucleotide sequence ID" value="NZ_LZYZ01000005.1"/>
</dbReference>
<reference evidence="2 3" key="1">
    <citation type="submission" date="2016-05" db="EMBL/GenBank/DDBJ databases">
        <title>Microbial solvent formation.</title>
        <authorList>
            <person name="Poehlein A."/>
            <person name="Montoya Solano J.D."/>
            <person name="Flitsch S."/>
            <person name="Krabben P."/>
            <person name="Duerre P."/>
            <person name="Daniel R."/>
        </authorList>
    </citation>
    <scope>NUCLEOTIDE SEQUENCE [LARGE SCALE GENOMIC DNA]</scope>
    <source>
        <strain evidence="2 3">L1-8</strain>
    </source>
</reference>
<dbReference type="Pfam" id="PF09002">
    <property type="entry name" value="Card1_endonuc"/>
    <property type="match status" value="1"/>
</dbReference>
<sequence length="378" mass="44342">MKTENLVNFFDTHNEGSLLAIDKLRPNRVIYIRNSETESMYKEIEAYEKYKFSNMEFEDYLVDEGDIEKIDFILSNLSKDNTIINVTGGKRINALILLNEAVLQGFNIIYVDVLNKQWYSFGQHINKDKNEFYDIHLEDMLKLTGTNLLVDSTSLSEKKDIISLTKQIYNHLDLWHKYKQKLYDNKVFLHDYSNPRKININLKHLTNEEINILHTSLKYLEKLKDINYKNKDREIEVNFLNDYLKGFIFKSGTWLEVLTNMVVREITEIDEVKSGVVFLWKECEQRVKNELDVLAVKDSVLICISCKDSEKYDENSLNELDVYSKRLGGNVARKILVATKLPSKECINDRAKAMGINLVILDRDINKFKDILRRIINI</sequence>
<evidence type="ECO:0000259" key="1">
    <source>
        <dbReference type="Pfam" id="PF09002"/>
    </source>
</evidence>
<comment type="caution">
    <text evidence="2">The sequence shown here is derived from an EMBL/GenBank/DDBJ whole genome shotgun (WGS) entry which is preliminary data.</text>
</comment>
<proteinExistence type="predicted"/>